<dbReference type="Gene3D" id="3.30.70.80">
    <property type="entry name" value="Peptidase S8 propeptide/proteinase inhibitor I9"/>
    <property type="match status" value="1"/>
</dbReference>
<dbReference type="CDD" id="cd07484">
    <property type="entry name" value="Peptidases_S8_Thermitase_like"/>
    <property type="match status" value="1"/>
</dbReference>
<evidence type="ECO:0000313" key="11">
    <source>
        <dbReference type="EMBL" id="KKQ97447.1"/>
    </source>
</evidence>
<evidence type="ECO:0000259" key="10">
    <source>
        <dbReference type="Pfam" id="PF00082"/>
    </source>
</evidence>
<dbReference type="InterPro" id="IPR000209">
    <property type="entry name" value="Peptidase_S8/S53_dom"/>
</dbReference>
<feature type="domain" description="Peptidase S8/S53" evidence="10">
    <location>
        <begin position="137"/>
        <end position="366"/>
    </location>
</feature>
<evidence type="ECO:0000256" key="3">
    <source>
        <dbReference type="ARBA" id="ARBA00022525"/>
    </source>
</evidence>
<dbReference type="PROSITE" id="PS51892">
    <property type="entry name" value="SUBTILASE"/>
    <property type="match status" value="1"/>
</dbReference>
<dbReference type="InterPro" id="IPR022398">
    <property type="entry name" value="Peptidase_S8_His-AS"/>
</dbReference>
<accession>A0A0G0M2D0</accession>
<dbReference type="GO" id="GO:0004252">
    <property type="term" value="F:serine-type endopeptidase activity"/>
    <property type="evidence" value="ECO:0007669"/>
    <property type="project" value="UniProtKB-UniRule"/>
</dbReference>
<dbReference type="PANTHER" id="PTHR43806">
    <property type="entry name" value="PEPTIDASE S8"/>
    <property type="match status" value="1"/>
</dbReference>
<dbReference type="InterPro" id="IPR023828">
    <property type="entry name" value="Peptidase_S8_Ser-AS"/>
</dbReference>
<keyword evidence="5 7" id="KW-0378">Hydrolase</keyword>
<dbReference type="PROSITE" id="PS00136">
    <property type="entry name" value="SUBTILASE_ASP"/>
    <property type="match status" value="1"/>
</dbReference>
<feature type="active site" description="Charge relay system" evidence="7">
    <location>
        <position position="180"/>
    </location>
</feature>
<dbReference type="InterPro" id="IPR037045">
    <property type="entry name" value="S8pro/Inhibitor_I9_sf"/>
</dbReference>
<dbReference type="PROSITE" id="PS00137">
    <property type="entry name" value="SUBTILASE_HIS"/>
    <property type="match status" value="1"/>
</dbReference>
<dbReference type="GO" id="GO:0005576">
    <property type="term" value="C:extracellular region"/>
    <property type="evidence" value="ECO:0007669"/>
    <property type="project" value="UniProtKB-SubCell"/>
</dbReference>
<keyword evidence="4 7" id="KW-0645">Protease</keyword>
<name>A0A0G0M2D0_9BACT</name>
<dbReference type="EMBL" id="LBWA01000012">
    <property type="protein sequence ID" value="KKQ97447.1"/>
    <property type="molecule type" value="Genomic_DNA"/>
</dbReference>
<dbReference type="Gene3D" id="3.40.50.200">
    <property type="entry name" value="Peptidase S8/S53 domain"/>
    <property type="match status" value="1"/>
</dbReference>
<proteinExistence type="inferred from homology"/>
<evidence type="ECO:0000256" key="9">
    <source>
        <dbReference type="SAM" id="MobiDB-lite"/>
    </source>
</evidence>
<keyword evidence="6 7" id="KW-0720">Serine protease</keyword>
<dbReference type="InterPro" id="IPR050131">
    <property type="entry name" value="Peptidase_S8_subtilisin-like"/>
</dbReference>
<dbReference type="InterPro" id="IPR023827">
    <property type="entry name" value="Peptidase_S8_Asp-AS"/>
</dbReference>
<feature type="active site" description="Charge relay system" evidence="7">
    <location>
        <position position="144"/>
    </location>
</feature>
<reference evidence="11 12" key="1">
    <citation type="journal article" date="2015" name="Nature">
        <title>rRNA introns, odd ribosomes, and small enigmatic genomes across a large radiation of phyla.</title>
        <authorList>
            <person name="Brown C.T."/>
            <person name="Hug L.A."/>
            <person name="Thomas B.C."/>
            <person name="Sharon I."/>
            <person name="Castelle C.J."/>
            <person name="Singh A."/>
            <person name="Wilkins M.J."/>
            <person name="Williams K.H."/>
            <person name="Banfield J.F."/>
        </authorList>
    </citation>
    <scope>NUCLEOTIDE SEQUENCE [LARGE SCALE GENOMIC DNA]</scope>
</reference>
<dbReference type="AlphaFoldDB" id="A0A0G0M2D0"/>
<dbReference type="PRINTS" id="PR00723">
    <property type="entry name" value="SUBTILISIN"/>
</dbReference>
<comment type="caution">
    <text evidence="11">The sequence shown here is derived from an EMBL/GenBank/DDBJ whole genome shotgun (WGS) entry which is preliminary data.</text>
</comment>
<sequence length="460" mass="50061">MKKGLVFIILMFLLSLFEFQKVTWVASVKASSQDTKRYIVRFRNFAPRFLKDKVVKDQGLSLKEELKLSSTYVVDVPKDRVFESTEKLKKNFFVEYVEEDYVAEKQVLPNDPLFPNQWGLAKIEAVNGWEVTNGSEDVDIAVIDTGINNSHPDLASKISVSVNCINSSCPFFTTTDPDGHGTHVAGIIGAATNNNQGVAGLAWLPRLMSVKVLDDTGSGYYSWIANGIVWATDNGAEVINLSLGGRFTSYTLENAINYAWDKGVIIAAAAGNSGSSFPMYPAYYEPVLAVGATTSEDKKATFSNYGTWVDVAAPGVSILSTYENGYEYLSGTSMATPFVSGLAGLVIAKNPSWTNVEVRQKIEDSSEIISGSGLYWNFGRVNVCRALDCSIQPVPTSIPTLTPTTIPSPSPTPTLTPTPILTPTPTLIPSVTLTPTPTPTPSGQSKPWWCRYAPSHYLCQ</sequence>
<evidence type="ECO:0000256" key="4">
    <source>
        <dbReference type="ARBA" id="ARBA00022670"/>
    </source>
</evidence>
<evidence type="ECO:0000256" key="8">
    <source>
        <dbReference type="RuleBase" id="RU003355"/>
    </source>
</evidence>
<dbReference type="GO" id="GO:0006508">
    <property type="term" value="P:proteolysis"/>
    <property type="evidence" value="ECO:0007669"/>
    <property type="project" value="UniProtKB-KW"/>
</dbReference>
<dbReference type="SUPFAM" id="SSF52743">
    <property type="entry name" value="Subtilisin-like"/>
    <property type="match status" value="1"/>
</dbReference>
<organism evidence="11 12">
    <name type="scientific">Candidatus Woesebacteria bacterium GW2011_GWA1_39_12</name>
    <dbReference type="NCBI Taxonomy" id="1618549"/>
    <lineage>
        <taxon>Bacteria</taxon>
        <taxon>Candidatus Woeseibacteriota</taxon>
    </lineage>
</organism>
<feature type="active site" description="Charge relay system" evidence="7">
    <location>
        <position position="333"/>
    </location>
</feature>
<keyword evidence="3" id="KW-0964">Secreted</keyword>
<protein>
    <submittedName>
        <fullName evidence="11">Serine protease</fullName>
    </submittedName>
</protein>
<dbReference type="PROSITE" id="PS00138">
    <property type="entry name" value="SUBTILASE_SER"/>
    <property type="match status" value="1"/>
</dbReference>
<evidence type="ECO:0000256" key="2">
    <source>
        <dbReference type="ARBA" id="ARBA00011073"/>
    </source>
</evidence>
<dbReference type="InterPro" id="IPR036852">
    <property type="entry name" value="Peptidase_S8/S53_dom_sf"/>
</dbReference>
<evidence type="ECO:0000313" key="12">
    <source>
        <dbReference type="Proteomes" id="UP000034325"/>
    </source>
</evidence>
<feature type="region of interest" description="Disordered" evidence="9">
    <location>
        <begin position="400"/>
        <end position="420"/>
    </location>
</feature>
<dbReference type="Pfam" id="PF00082">
    <property type="entry name" value="Peptidase_S8"/>
    <property type="match status" value="1"/>
</dbReference>
<dbReference type="PANTHER" id="PTHR43806:SF11">
    <property type="entry name" value="CEREVISIN-RELATED"/>
    <property type="match status" value="1"/>
</dbReference>
<dbReference type="Proteomes" id="UP000034325">
    <property type="component" value="Unassembled WGS sequence"/>
</dbReference>
<evidence type="ECO:0000256" key="5">
    <source>
        <dbReference type="ARBA" id="ARBA00022801"/>
    </source>
</evidence>
<comment type="similarity">
    <text evidence="2 7 8">Belongs to the peptidase S8 family.</text>
</comment>
<gene>
    <name evidence="11" type="ORF">UT23_C0012G0057</name>
</gene>
<evidence type="ECO:0000256" key="7">
    <source>
        <dbReference type="PROSITE-ProRule" id="PRU01240"/>
    </source>
</evidence>
<comment type="subcellular location">
    <subcellularLocation>
        <location evidence="1">Secreted</location>
    </subcellularLocation>
</comment>
<dbReference type="InterPro" id="IPR034084">
    <property type="entry name" value="Thermitase-like_dom"/>
</dbReference>
<evidence type="ECO:0000256" key="1">
    <source>
        <dbReference type="ARBA" id="ARBA00004613"/>
    </source>
</evidence>
<dbReference type="InterPro" id="IPR015500">
    <property type="entry name" value="Peptidase_S8_subtilisin-rel"/>
</dbReference>
<evidence type="ECO:0000256" key="6">
    <source>
        <dbReference type="ARBA" id="ARBA00022825"/>
    </source>
</evidence>
<feature type="compositionally biased region" description="Pro residues" evidence="9">
    <location>
        <begin position="406"/>
        <end position="420"/>
    </location>
</feature>